<reference evidence="1 2" key="1">
    <citation type="submission" date="2022-08" db="EMBL/GenBank/DDBJ databases">
        <title>Polyphasic taxonomy analysis of Qipengyuania sp.RS5-5.</title>
        <authorList>
            <person name="Xamxidin M."/>
            <person name="Wu M."/>
        </authorList>
    </citation>
    <scope>NUCLEOTIDE SEQUENCE [LARGE SCALE GENOMIC DNA]</scope>
    <source>
        <strain evidence="1 2">RS5-5</strain>
    </source>
</reference>
<evidence type="ECO:0000313" key="1">
    <source>
        <dbReference type="EMBL" id="MCR2832396.1"/>
    </source>
</evidence>
<keyword evidence="2" id="KW-1185">Reference proteome</keyword>
<gene>
    <name evidence="1" type="ORF">NSO95_00435</name>
</gene>
<dbReference type="RefSeq" id="WP_257594161.1">
    <property type="nucleotide sequence ID" value="NZ_JANKHH010000001.1"/>
</dbReference>
<dbReference type="Proteomes" id="UP001206067">
    <property type="component" value="Unassembled WGS sequence"/>
</dbReference>
<accession>A0ABT1XN87</accession>
<protein>
    <submittedName>
        <fullName evidence="1">Uncharacterized protein</fullName>
    </submittedName>
</protein>
<sequence>MFRVAHESPLRKPPQPVSERQIIFLDGIRYSADMAGIAIDRLWRQLCFIDSTEETIENHHIAEAALDAWSIIDAAHRMSDLIENLPGLPNSDWRRVFRHRVEDALELRDMWQHPVGEAAKVVEERGQAWGALSWMKHEENRPTGRWFLAVIGSDFKGSSWIFAGPAKAIPRVSTRRIRLIHMGKHVYLARLVRDMVEALRHLEDDIANKRLRLVGEAVNQERSSDWIMECSIMAVVSVDPAQQPSIGD</sequence>
<comment type="caution">
    <text evidence="1">The sequence shown here is derived from an EMBL/GenBank/DDBJ whole genome shotgun (WGS) entry which is preliminary data.</text>
</comment>
<organism evidence="1 2">
    <name type="scientific">Parerythrobacter lacustris</name>
    <dbReference type="NCBI Taxonomy" id="2969984"/>
    <lineage>
        <taxon>Bacteria</taxon>
        <taxon>Pseudomonadati</taxon>
        <taxon>Pseudomonadota</taxon>
        <taxon>Alphaproteobacteria</taxon>
        <taxon>Sphingomonadales</taxon>
        <taxon>Erythrobacteraceae</taxon>
        <taxon>Parerythrobacter</taxon>
    </lineage>
</organism>
<evidence type="ECO:0000313" key="2">
    <source>
        <dbReference type="Proteomes" id="UP001206067"/>
    </source>
</evidence>
<proteinExistence type="predicted"/>
<name>A0ABT1XN87_9SPHN</name>
<dbReference type="EMBL" id="JANKHH010000001">
    <property type="protein sequence ID" value="MCR2832396.1"/>
    <property type="molecule type" value="Genomic_DNA"/>
</dbReference>